<sequence length="338" mass="37173">MSAHCSTSARQRTRPPQSPRRLIRTRRSGAASGKVMARHMWTSPRSSSALCSSTEATVGRGRSGPSSAPCSSGWGRKNRLAAPTPPSTQWEQRSLESFATTTLSALVPPSGRSRFPQRPDPAEWSGEDGLHHGLVGGPVTYGWLNDFAERASPSSARSAAPSRRRGHTATAPSAQGSGPPPGVLPVREIGITLGCALQHSVAHEVCLLSTRVLLPSRINIQGGHMKRMFCDLFISYMGRDRLVYYKAGRDHRWRLSNAIGVTIKIPFKHNPSWVFMLRVFPPGHFVATSSQKYFLIGLFPTMFTFLWTFFPYSPKKGLILKEPGVRACRYETLHPPGK</sequence>
<comment type="caution">
    <text evidence="3">The sequence shown here is derived from an EMBL/GenBank/DDBJ whole genome shotgun (WGS) entry which is preliminary data.</text>
</comment>
<organism evidence="3 4">
    <name type="scientific">Chionoecetes opilio</name>
    <name type="common">Atlantic snow crab</name>
    <name type="synonym">Cancer opilio</name>
    <dbReference type="NCBI Taxonomy" id="41210"/>
    <lineage>
        <taxon>Eukaryota</taxon>
        <taxon>Metazoa</taxon>
        <taxon>Ecdysozoa</taxon>
        <taxon>Arthropoda</taxon>
        <taxon>Crustacea</taxon>
        <taxon>Multicrustacea</taxon>
        <taxon>Malacostraca</taxon>
        <taxon>Eumalacostraca</taxon>
        <taxon>Eucarida</taxon>
        <taxon>Decapoda</taxon>
        <taxon>Pleocyemata</taxon>
        <taxon>Brachyura</taxon>
        <taxon>Eubrachyura</taxon>
        <taxon>Majoidea</taxon>
        <taxon>Majidae</taxon>
        <taxon>Chionoecetes</taxon>
    </lineage>
</organism>
<feature type="transmembrane region" description="Helical" evidence="2">
    <location>
        <begin position="293"/>
        <end position="312"/>
    </location>
</feature>
<evidence type="ECO:0000256" key="1">
    <source>
        <dbReference type="SAM" id="MobiDB-lite"/>
    </source>
</evidence>
<protein>
    <submittedName>
        <fullName evidence="3">Uncharacterized protein</fullName>
    </submittedName>
</protein>
<feature type="region of interest" description="Disordered" evidence="1">
    <location>
        <begin position="106"/>
        <end position="126"/>
    </location>
</feature>
<gene>
    <name evidence="3" type="ORF">GWK47_035438</name>
</gene>
<keyword evidence="2" id="KW-0472">Membrane</keyword>
<name>A0A8J5CNL2_CHIOP</name>
<evidence type="ECO:0000256" key="2">
    <source>
        <dbReference type="SAM" id="Phobius"/>
    </source>
</evidence>
<feature type="compositionally biased region" description="Low complexity" evidence="1">
    <location>
        <begin position="152"/>
        <end position="161"/>
    </location>
</feature>
<evidence type="ECO:0000313" key="3">
    <source>
        <dbReference type="EMBL" id="KAG0727053.1"/>
    </source>
</evidence>
<proteinExistence type="predicted"/>
<dbReference type="AlphaFoldDB" id="A0A8J5CNL2"/>
<dbReference type="EMBL" id="JACEEZ010003762">
    <property type="protein sequence ID" value="KAG0727053.1"/>
    <property type="molecule type" value="Genomic_DNA"/>
</dbReference>
<keyword evidence="4" id="KW-1185">Reference proteome</keyword>
<keyword evidence="2" id="KW-0812">Transmembrane</keyword>
<keyword evidence="2" id="KW-1133">Transmembrane helix</keyword>
<accession>A0A8J5CNL2</accession>
<dbReference type="Proteomes" id="UP000770661">
    <property type="component" value="Unassembled WGS sequence"/>
</dbReference>
<feature type="region of interest" description="Disordered" evidence="1">
    <location>
        <begin position="1"/>
        <end position="90"/>
    </location>
</feature>
<evidence type="ECO:0000313" key="4">
    <source>
        <dbReference type="Proteomes" id="UP000770661"/>
    </source>
</evidence>
<reference evidence="3" key="1">
    <citation type="submission" date="2020-07" db="EMBL/GenBank/DDBJ databases">
        <title>The High-quality genome of the commercially important snow crab, Chionoecetes opilio.</title>
        <authorList>
            <person name="Jeong J.-H."/>
            <person name="Ryu S."/>
        </authorList>
    </citation>
    <scope>NUCLEOTIDE SEQUENCE</scope>
    <source>
        <strain evidence="3">MADBK_172401_WGS</strain>
        <tissue evidence="3">Digestive gland</tissue>
    </source>
</reference>
<feature type="compositionally biased region" description="Polar residues" evidence="1">
    <location>
        <begin position="43"/>
        <end position="56"/>
    </location>
</feature>
<feature type="region of interest" description="Disordered" evidence="1">
    <location>
        <begin position="152"/>
        <end position="182"/>
    </location>
</feature>